<evidence type="ECO:0000313" key="2">
    <source>
        <dbReference type="Proteomes" id="UP000192501"/>
    </source>
</evidence>
<gene>
    <name evidence="1" type="primary">UNG</name>
    <name evidence="1" type="ORF">A0H76_825</name>
</gene>
<reference evidence="1 2" key="1">
    <citation type="journal article" date="2017" name="Environ. Microbiol.">
        <title>Decay of the glycolytic pathway and adaptation to intranuclear parasitism within Enterocytozoonidae microsporidia.</title>
        <authorList>
            <person name="Wiredu Boakye D."/>
            <person name="Jaroenlak P."/>
            <person name="Prachumwat A."/>
            <person name="Williams T.A."/>
            <person name="Bateman K.S."/>
            <person name="Itsathitphaisarn O."/>
            <person name="Sritunyalucksana K."/>
            <person name="Paszkiewicz K.H."/>
            <person name="Moore K.A."/>
            <person name="Stentiford G.D."/>
            <person name="Williams B.A."/>
        </authorList>
    </citation>
    <scope>NUCLEOTIDE SEQUENCE [LARGE SCALE GENOMIC DNA]</scope>
    <source>
        <strain evidence="2">canceri</strain>
    </source>
</reference>
<dbReference type="PANTHER" id="PTHR11264">
    <property type="entry name" value="URACIL-DNA GLYCOSYLASE"/>
    <property type="match status" value="1"/>
</dbReference>
<name>A0A1X0QI58_9MICR</name>
<dbReference type="VEuPathDB" id="MicrosporidiaDB:A0H76_825"/>
<dbReference type="Proteomes" id="UP000192501">
    <property type="component" value="Unassembled WGS sequence"/>
</dbReference>
<protein>
    <submittedName>
        <fullName evidence="1">UNG</fullName>
    </submittedName>
</protein>
<sequence length="104" mass="11927">MNQGVLLLNSSLTVETGKAGSHTHLNWNSFISSILFKFKQSPNIVYMLWGSEAAKHSKFIDNKNNLVLIGTHPGHYTAKKFITQRHFIKTNIFLKKIKSLEIKW</sequence>
<comment type="caution">
    <text evidence="1">The sequence shown here is derived from an EMBL/GenBank/DDBJ whole genome shotgun (WGS) entry which is preliminary data.</text>
</comment>
<dbReference type="Gene3D" id="3.40.470.10">
    <property type="entry name" value="Uracil-DNA glycosylase-like domain"/>
    <property type="match status" value="1"/>
</dbReference>
<proteinExistence type="predicted"/>
<dbReference type="InterPro" id="IPR036895">
    <property type="entry name" value="Uracil-DNA_glycosylase-like_sf"/>
</dbReference>
<dbReference type="PANTHER" id="PTHR11264:SF0">
    <property type="entry name" value="URACIL-DNA GLYCOSYLASE"/>
    <property type="match status" value="1"/>
</dbReference>
<dbReference type="InterPro" id="IPR002043">
    <property type="entry name" value="UDG_fam1"/>
</dbReference>
<dbReference type="AlphaFoldDB" id="A0A1X0QI58"/>
<organism evidence="1 2">
    <name type="scientific">Hepatospora eriocheir</name>
    <dbReference type="NCBI Taxonomy" id="1081669"/>
    <lineage>
        <taxon>Eukaryota</taxon>
        <taxon>Fungi</taxon>
        <taxon>Fungi incertae sedis</taxon>
        <taxon>Microsporidia</taxon>
        <taxon>Hepatosporidae</taxon>
        <taxon>Hepatospora</taxon>
    </lineage>
</organism>
<dbReference type="GO" id="GO:0097510">
    <property type="term" value="P:base-excision repair, AP site formation via deaminated base removal"/>
    <property type="evidence" value="ECO:0007669"/>
    <property type="project" value="TreeGrafter"/>
</dbReference>
<dbReference type="SUPFAM" id="SSF52141">
    <property type="entry name" value="Uracil-DNA glycosylase-like"/>
    <property type="match status" value="1"/>
</dbReference>
<dbReference type="EMBL" id="LTAI01000192">
    <property type="protein sequence ID" value="ORD99451.1"/>
    <property type="molecule type" value="Genomic_DNA"/>
</dbReference>
<dbReference type="VEuPathDB" id="MicrosporidiaDB:HERIO_977"/>
<dbReference type="GO" id="GO:0004844">
    <property type="term" value="F:uracil DNA N-glycosylase activity"/>
    <property type="evidence" value="ECO:0007669"/>
    <property type="project" value="InterPro"/>
</dbReference>
<evidence type="ECO:0000313" key="1">
    <source>
        <dbReference type="EMBL" id="ORD99451.1"/>
    </source>
</evidence>
<accession>A0A1X0QI58</accession>